<dbReference type="PANTHER" id="PTHR43685">
    <property type="entry name" value="GLYCOSYLTRANSFERASE"/>
    <property type="match status" value="1"/>
</dbReference>
<evidence type="ECO:0000259" key="2">
    <source>
        <dbReference type="Pfam" id="PF00535"/>
    </source>
</evidence>
<evidence type="ECO:0000256" key="1">
    <source>
        <dbReference type="SAM" id="Coils"/>
    </source>
</evidence>
<gene>
    <name evidence="3" type="ORF">E7Z75_08330</name>
</gene>
<dbReference type="PANTHER" id="PTHR43685:SF2">
    <property type="entry name" value="GLYCOSYLTRANSFERASE 2-LIKE DOMAIN-CONTAINING PROTEIN"/>
    <property type="match status" value="1"/>
</dbReference>
<sequence length="395" mass="46834">MVEISVIIPAYNAIDYLDEALDSIVNQSFEDLEIICVDDGSTDTTLERLESYASKDSRVQVYTQENQGPGGATNTGLSKAKGKYVYFMDADDILDLNALEELYNIMEEKELDFVIFKAINYDQGTDKYLEDSYFTMPRLHEVVGDDVFDWRDIGNTIFDICVTPWSKLYSHDLIKKSGAQFPLELIYHDNIFFWEIMFNSSRICFYDKILYTRRVHSSSLVHSHNEKSVHTIKTNNLIFKTFMDYGHFEDFKEFLYNRKVRLINFRYNLIRDEFKEFFFTEMKKDFEKIIGHEKYDDFYSSLYAKNKSLFNNVIGSNNHFEYDLSNKLYDLKTNNENLNKELESLKKKNRKLNKDNKKLKKEIKKLNDFNKSLLSSKSWKLTKPLRAFMNFFRKL</sequence>
<dbReference type="SUPFAM" id="SSF53448">
    <property type="entry name" value="Nucleotide-diphospho-sugar transferases"/>
    <property type="match status" value="1"/>
</dbReference>
<feature type="domain" description="Glycosyltransferase 2-like" evidence="2">
    <location>
        <begin position="5"/>
        <end position="132"/>
    </location>
</feature>
<dbReference type="Gene3D" id="3.90.550.10">
    <property type="entry name" value="Spore Coat Polysaccharide Biosynthesis Protein SpsA, Chain A"/>
    <property type="match status" value="1"/>
</dbReference>
<evidence type="ECO:0000313" key="4">
    <source>
        <dbReference type="Proteomes" id="UP000732619"/>
    </source>
</evidence>
<dbReference type="AlphaFoldDB" id="A0A8T3VZK6"/>
<dbReference type="Pfam" id="PF00535">
    <property type="entry name" value="Glycos_transf_2"/>
    <property type="match status" value="1"/>
</dbReference>
<proteinExistence type="predicted"/>
<protein>
    <submittedName>
        <fullName evidence="3">Glycosyltransferase family 2 protein</fullName>
    </submittedName>
</protein>
<comment type="caution">
    <text evidence="3">The sequence shown here is derived from an EMBL/GenBank/DDBJ whole genome shotgun (WGS) entry which is preliminary data.</text>
</comment>
<dbReference type="InterPro" id="IPR001173">
    <property type="entry name" value="Glyco_trans_2-like"/>
</dbReference>
<keyword evidence="1" id="KW-0175">Coiled coil</keyword>
<name>A0A8T3VZK6_METOL</name>
<organism evidence="3 4">
    <name type="scientific">Methanobrevibacter olleyae</name>
    <dbReference type="NCBI Taxonomy" id="294671"/>
    <lineage>
        <taxon>Archaea</taxon>
        <taxon>Methanobacteriati</taxon>
        <taxon>Methanobacteriota</taxon>
        <taxon>Methanomada group</taxon>
        <taxon>Methanobacteria</taxon>
        <taxon>Methanobacteriales</taxon>
        <taxon>Methanobacteriaceae</taxon>
        <taxon>Methanobrevibacter</taxon>
    </lineage>
</organism>
<dbReference type="InterPro" id="IPR050834">
    <property type="entry name" value="Glycosyltransf_2"/>
</dbReference>
<dbReference type="EMBL" id="SUTG01000050">
    <property type="protein sequence ID" value="MBE6513129.1"/>
    <property type="molecule type" value="Genomic_DNA"/>
</dbReference>
<evidence type="ECO:0000313" key="3">
    <source>
        <dbReference type="EMBL" id="MBE6513129.1"/>
    </source>
</evidence>
<reference evidence="3" key="1">
    <citation type="submission" date="2019-04" db="EMBL/GenBank/DDBJ databases">
        <title>Evolution of Biomass-Degrading Anaerobic Consortia Revealed by Metagenomics.</title>
        <authorList>
            <person name="Peng X."/>
        </authorList>
    </citation>
    <scope>NUCLEOTIDE SEQUENCE</scope>
    <source>
        <strain evidence="3">SIG14</strain>
    </source>
</reference>
<accession>A0A8T3VZK6</accession>
<dbReference type="Proteomes" id="UP000732619">
    <property type="component" value="Unassembled WGS sequence"/>
</dbReference>
<dbReference type="InterPro" id="IPR029044">
    <property type="entry name" value="Nucleotide-diphossugar_trans"/>
</dbReference>
<dbReference type="CDD" id="cd00761">
    <property type="entry name" value="Glyco_tranf_GTA_type"/>
    <property type="match status" value="1"/>
</dbReference>
<feature type="coiled-coil region" evidence="1">
    <location>
        <begin position="328"/>
        <end position="369"/>
    </location>
</feature>